<name>A0ABN0NY89_TRELE</name>
<proteinExistence type="predicted"/>
<organism evidence="2 3">
    <name type="scientific">Treponema lecithinolyticum ATCC 700332</name>
    <dbReference type="NCBI Taxonomy" id="1321815"/>
    <lineage>
        <taxon>Bacteria</taxon>
        <taxon>Pseudomonadati</taxon>
        <taxon>Spirochaetota</taxon>
        <taxon>Spirochaetia</taxon>
        <taxon>Spirochaetales</taxon>
        <taxon>Treponemataceae</taxon>
        <taxon>Treponema</taxon>
    </lineage>
</organism>
<dbReference type="InterPro" id="IPR036465">
    <property type="entry name" value="vWFA_dom_sf"/>
</dbReference>
<dbReference type="Proteomes" id="UP000016649">
    <property type="component" value="Unassembled WGS sequence"/>
</dbReference>
<sequence length="261" mass="29184">MYKGRGIDFTGVREYSDTDDVRTIDWNVTARMGKAFVKMFEEDRELTIFVVVDFSSSMESTSARRSRLETAAETAALIVLAAAQNNAPVGAVVFDGEIIFSAAPKQGKAHAMYVFSNLGKAPERRVQGSALAQALRGAAKLLKNRSLVMIISDFRCAGYEEELSLLSLKHEVAAVCMSDRSDFELPKSGTLLFRDSETLYELPLATSSASFRREWTDFNKRCAERRNALFARSGVKVLTVSTEEDPVYELKRFFASRERQK</sequence>
<dbReference type="Gene3D" id="3.40.50.410">
    <property type="entry name" value="von Willebrand factor, type A domain"/>
    <property type="match status" value="1"/>
</dbReference>
<evidence type="ECO:0000259" key="1">
    <source>
        <dbReference type="Pfam" id="PF01882"/>
    </source>
</evidence>
<reference evidence="2 3" key="1">
    <citation type="submission" date="2013-08" db="EMBL/GenBank/DDBJ databases">
        <authorList>
            <person name="Weinstock G."/>
            <person name="Sodergren E."/>
            <person name="Wylie T."/>
            <person name="Fulton L."/>
            <person name="Fulton R."/>
            <person name="Fronick C."/>
            <person name="O'Laughlin M."/>
            <person name="Godfrey J."/>
            <person name="Miner T."/>
            <person name="Herter B."/>
            <person name="Appelbaum E."/>
            <person name="Cordes M."/>
            <person name="Lek S."/>
            <person name="Wollam A."/>
            <person name="Pepin K.H."/>
            <person name="Palsikar V.B."/>
            <person name="Mitreva M."/>
            <person name="Wilson R.K."/>
        </authorList>
    </citation>
    <scope>NUCLEOTIDE SEQUENCE [LARGE SCALE GENOMIC DNA]</scope>
    <source>
        <strain evidence="2 3">ATCC 700332</strain>
    </source>
</reference>
<gene>
    <name evidence="2" type="ORF">HMPREF9193_01342</name>
</gene>
<dbReference type="EMBL" id="AWVH01000033">
    <property type="protein sequence ID" value="ERJ92585.1"/>
    <property type="molecule type" value="Genomic_DNA"/>
</dbReference>
<accession>A0ABN0NY89</accession>
<dbReference type="InterPro" id="IPR002881">
    <property type="entry name" value="DUF58"/>
</dbReference>
<dbReference type="PANTHER" id="PTHR33608">
    <property type="entry name" value="BLL2464 PROTEIN"/>
    <property type="match status" value="1"/>
</dbReference>
<protein>
    <recommendedName>
        <fullName evidence="1">DUF58 domain-containing protein</fullName>
    </recommendedName>
</protein>
<dbReference type="PANTHER" id="PTHR33608:SF6">
    <property type="entry name" value="BLL2464 PROTEIN"/>
    <property type="match status" value="1"/>
</dbReference>
<keyword evidence="3" id="KW-1185">Reference proteome</keyword>
<feature type="domain" description="DUF58" evidence="1">
    <location>
        <begin position="12"/>
        <end position="220"/>
    </location>
</feature>
<comment type="caution">
    <text evidence="2">The sequence shown here is derived from an EMBL/GenBank/DDBJ whole genome shotgun (WGS) entry which is preliminary data.</text>
</comment>
<dbReference type="Pfam" id="PF01882">
    <property type="entry name" value="DUF58"/>
    <property type="match status" value="1"/>
</dbReference>
<evidence type="ECO:0000313" key="2">
    <source>
        <dbReference type="EMBL" id="ERJ92585.1"/>
    </source>
</evidence>
<dbReference type="SUPFAM" id="SSF53300">
    <property type="entry name" value="vWA-like"/>
    <property type="match status" value="1"/>
</dbReference>
<evidence type="ECO:0000313" key="3">
    <source>
        <dbReference type="Proteomes" id="UP000016649"/>
    </source>
</evidence>